<reference evidence="1 2" key="1">
    <citation type="submission" date="2016-01" db="EMBL/GenBank/DDBJ databases">
        <authorList>
            <person name="Brown R."/>
        </authorList>
    </citation>
    <scope>NUCLEOTIDE SEQUENCE [LARGE SCALE GENOMIC DNA]</scope>
    <source>
        <strain evidence="1">Sporomusa sphaeroides DSM 2875</strain>
    </source>
</reference>
<comment type="caution">
    <text evidence="1">The sequence shown here is derived from an EMBL/GenBank/DDBJ whole genome shotgun (WGS) entry which is preliminary data.</text>
</comment>
<evidence type="ECO:0000313" key="2">
    <source>
        <dbReference type="Proteomes" id="UP000245702"/>
    </source>
</evidence>
<accession>A0ABM9W1H9</accession>
<protein>
    <submittedName>
        <fullName evidence="1">Uncharacterized protein</fullName>
    </submittedName>
</protein>
<keyword evidence="2" id="KW-1185">Reference proteome</keyword>
<dbReference type="Proteomes" id="UP000245702">
    <property type="component" value="Unassembled WGS sequence"/>
</dbReference>
<dbReference type="EMBL" id="FCOW01000002">
    <property type="protein sequence ID" value="CVK18090.1"/>
    <property type="molecule type" value="Genomic_DNA"/>
</dbReference>
<proteinExistence type="predicted"/>
<organism evidence="1 2">
    <name type="scientific">Sporomusa sphaeroides DSM 2875</name>
    <dbReference type="NCBI Taxonomy" id="1337886"/>
    <lineage>
        <taxon>Bacteria</taxon>
        <taxon>Bacillati</taxon>
        <taxon>Bacillota</taxon>
        <taxon>Negativicutes</taxon>
        <taxon>Selenomonadales</taxon>
        <taxon>Sporomusaceae</taxon>
        <taxon>Sporomusa</taxon>
    </lineage>
</organism>
<name>A0ABM9W1H9_9FIRM</name>
<sequence length="71" mass="8110">MIVATCKKQVATIISRRSKSLALKIEILGERGWPAAGNMEETLKAYPFVITCGTELEAWPMYLIYWAMCRR</sequence>
<evidence type="ECO:0000313" key="1">
    <source>
        <dbReference type="EMBL" id="CVK18090.1"/>
    </source>
</evidence>
<gene>
    <name evidence="1" type="ORF">SSPH_00727</name>
</gene>